<gene>
    <name evidence="3" type="ORF">J8F10_33755</name>
</gene>
<evidence type="ECO:0000313" key="3">
    <source>
        <dbReference type="EMBL" id="MBP3960220.1"/>
    </source>
</evidence>
<sequence length="143" mass="15142">MVTARLVALIGAAIALAGLAAGCKSGSPNRAPVYPVKGSVSAKGQGLAHVRVTFIAQDRQDGPALETDVLTGLDGQFTATTYEIGDGLPPGRYAVLLVWSEVVTDDPAPNSDRLRGRYNNRQKPAYTIEVKPEPNTLPPFDLK</sequence>
<evidence type="ECO:0008006" key="5">
    <source>
        <dbReference type="Google" id="ProtNLM"/>
    </source>
</evidence>
<feature type="region of interest" description="Disordered" evidence="1">
    <location>
        <begin position="122"/>
        <end position="143"/>
    </location>
</feature>
<evidence type="ECO:0000256" key="2">
    <source>
        <dbReference type="SAM" id="SignalP"/>
    </source>
</evidence>
<proteinExistence type="predicted"/>
<reference evidence="3 4" key="1">
    <citation type="submission" date="2021-04" db="EMBL/GenBank/DDBJ databases">
        <authorList>
            <person name="Ivanova A."/>
        </authorList>
    </citation>
    <scope>NUCLEOTIDE SEQUENCE [LARGE SCALE GENOMIC DNA]</scope>
    <source>
        <strain evidence="3 4">G18</strain>
    </source>
</reference>
<evidence type="ECO:0000313" key="4">
    <source>
        <dbReference type="Proteomes" id="UP000676565"/>
    </source>
</evidence>
<dbReference type="EMBL" id="JAGKQQ010000001">
    <property type="protein sequence ID" value="MBP3960220.1"/>
    <property type="molecule type" value="Genomic_DNA"/>
</dbReference>
<name>A0ABS5C2L7_9BACT</name>
<feature type="chain" id="PRO_5045167450" description="Carboxypeptidase regulatory-like domain-containing protein" evidence="2">
    <location>
        <begin position="21"/>
        <end position="143"/>
    </location>
</feature>
<feature type="signal peptide" evidence="2">
    <location>
        <begin position="1"/>
        <end position="20"/>
    </location>
</feature>
<evidence type="ECO:0000256" key="1">
    <source>
        <dbReference type="SAM" id="MobiDB-lite"/>
    </source>
</evidence>
<dbReference type="RefSeq" id="WP_210661360.1">
    <property type="nucleotide sequence ID" value="NZ_JAGKQQ010000001.1"/>
</dbReference>
<keyword evidence="2" id="KW-0732">Signal</keyword>
<keyword evidence="4" id="KW-1185">Reference proteome</keyword>
<organism evidence="3 4">
    <name type="scientific">Gemmata palustris</name>
    <dbReference type="NCBI Taxonomy" id="2822762"/>
    <lineage>
        <taxon>Bacteria</taxon>
        <taxon>Pseudomonadati</taxon>
        <taxon>Planctomycetota</taxon>
        <taxon>Planctomycetia</taxon>
        <taxon>Gemmatales</taxon>
        <taxon>Gemmataceae</taxon>
        <taxon>Gemmata</taxon>
    </lineage>
</organism>
<protein>
    <recommendedName>
        <fullName evidence="5">Carboxypeptidase regulatory-like domain-containing protein</fullName>
    </recommendedName>
</protein>
<comment type="caution">
    <text evidence="3">The sequence shown here is derived from an EMBL/GenBank/DDBJ whole genome shotgun (WGS) entry which is preliminary data.</text>
</comment>
<accession>A0ABS5C2L7</accession>
<dbReference type="PROSITE" id="PS51257">
    <property type="entry name" value="PROKAR_LIPOPROTEIN"/>
    <property type="match status" value="1"/>
</dbReference>
<dbReference type="Proteomes" id="UP000676565">
    <property type="component" value="Unassembled WGS sequence"/>
</dbReference>